<dbReference type="RefSeq" id="WP_411914983.1">
    <property type="nucleotide sequence ID" value="NZ_BAAFSF010000001.1"/>
</dbReference>
<evidence type="ECO:0000256" key="1">
    <source>
        <dbReference type="SAM" id="MobiDB-lite"/>
    </source>
</evidence>
<feature type="compositionally biased region" description="Polar residues" evidence="1">
    <location>
        <begin position="168"/>
        <end position="181"/>
    </location>
</feature>
<feature type="region of interest" description="Disordered" evidence="1">
    <location>
        <begin position="100"/>
        <end position="181"/>
    </location>
</feature>
<dbReference type="Proteomes" id="UP001628220">
    <property type="component" value="Unassembled WGS sequence"/>
</dbReference>
<keyword evidence="2" id="KW-0472">Membrane</keyword>
<keyword evidence="4" id="KW-1185">Reference proteome</keyword>
<gene>
    <name evidence="3" type="ORF">Tsumi_02720</name>
</gene>
<keyword evidence="2" id="KW-1133">Transmembrane helix</keyword>
<evidence type="ECO:0000256" key="2">
    <source>
        <dbReference type="SAM" id="Phobius"/>
    </source>
</evidence>
<comment type="caution">
    <text evidence="3">The sequence shown here is derived from an EMBL/GenBank/DDBJ whole genome shotgun (WGS) entry which is preliminary data.</text>
</comment>
<feature type="transmembrane region" description="Helical" evidence="2">
    <location>
        <begin position="61"/>
        <end position="82"/>
    </location>
</feature>
<name>A0ABQ0E0D4_9PORP</name>
<dbReference type="EMBL" id="BAAFSF010000001">
    <property type="protein sequence ID" value="GAB1251168.1"/>
    <property type="molecule type" value="Genomic_DNA"/>
</dbReference>
<keyword evidence="2" id="KW-0812">Transmembrane</keyword>
<proteinExistence type="predicted"/>
<accession>A0ABQ0E0D4</accession>
<protein>
    <submittedName>
        <fullName evidence="3">Outer membrane beta-barrel protein</fullName>
    </submittedName>
</protein>
<reference evidence="3 4" key="1">
    <citation type="journal article" date="2025" name="Int. J. Syst. Evol. Microbiol.">
        <title>Desulfovibrio falkowii sp. nov., Porphyromonas miyakawae sp. nov., Mediterraneibacter flintii sp. nov. and Owariibacterium komagatae gen. nov., sp. nov., isolated from human faeces.</title>
        <authorList>
            <person name="Hamaguchi T."/>
            <person name="Ohara M."/>
            <person name="Hisatomi A."/>
            <person name="Sekiguchi K."/>
            <person name="Takeda J.I."/>
            <person name="Ueyama J."/>
            <person name="Ito M."/>
            <person name="Nishiwaki H."/>
            <person name="Ogi T."/>
            <person name="Hirayama M."/>
            <person name="Ohkuma M."/>
            <person name="Sakamoto M."/>
            <person name="Ohno K."/>
        </authorList>
    </citation>
    <scope>NUCLEOTIDE SEQUENCE [LARGE SCALE GENOMIC DNA]</scope>
    <source>
        <strain evidence="3 4">13CB11C</strain>
    </source>
</reference>
<sequence length="428" mass="47613">MRYNKDIKQEQSKEELLRKRLNASGNAAPQEDLDEVWMRISATLASATPKPKQHKVYALPILRVAAAVLAVLGVGLSIWVGMDKTLQRQYNSTSEVAAVIEEPSRHSTEPKHVYSEEENQVNSAKHERNAQALRGDTHPQSLREESQQMKELSNSSMTAPDKHDEESLSNVEEQTTNRANSEETIVLQGSKEEIQPQPLQAVATIRSVKEEEENKDLSIRASFLAYASGSRSFGTADMSPGGMFLMKGTNGTAFNSERDVSALLYEQAEFRHDIPIKFGVNALLQVGRYLGFEFGVNYSYLHSKVSLDQHGMHWEQSQNVHYLGLPIGFRITAYQNESISLYVGAAGELDKVISATLNGTTLGTLPWSWSLHGRAGATVRLSSLLSLYVEPSLSYYFKDGTPLKTYYNQNPLALTISVGLLFTPPMHF</sequence>
<evidence type="ECO:0000313" key="4">
    <source>
        <dbReference type="Proteomes" id="UP001628220"/>
    </source>
</evidence>
<feature type="compositionally biased region" description="Polar residues" evidence="1">
    <location>
        <begin position="149"/>
        <end position="158"/>
    </location>
</feature>
<evidence type="ECO:0000313" key="3">
    <source>
        <dbReference type="EMBL" id="GAB1251168.1"/>
    </source>
</evidence>
<feature type="compositionally biased region" description="Basic and acidic residues" evidence="1">
    <location>
        <begin position="124"/>
        <end position="148"/>
    </location>
</feature>
<organism evidence="3 4">
    <name type="scientific">Porphyromonas miyakawae</name>
    <dbReference type="NCBI Taxonomy" id="3137470"/>
    <lineage>
        <taxon>Bacteria</taxon>
        <taxon>Pseudomonadati</taxon>
        <taxon>Bacteroidota</taxon>
        <taxon>Bacteroidia</taxon>
        <taxon>Bacteroidales</taxon>
        <taxon>Porphyromonadaceae</taxon>
        <taxon>Porphyromonas</taxon>
    </lineage>
</organism>
<feature type="compositionally biased region" description="Basic and acidic residues" evidence="1">
    <location>
        <begin position="102"/>
        <end position="115"/>
    </location>
</feature>